<keyword evidence="2" id="KW-1185">Reference proteome</keyword>
<dbReference type="Gene3D" id="3.20.20.140">
    <property type="entry name" value="Metal-dependent hydrolases"/>
    <property type="match status" value="1"/>
</dbReference>
<proteinExistence type="predicted"/>
<evidence type="ECO:0008006" key="3">
    <source>
        <dbReference type="Google" id="ProtNLM"/>
    </source>
</evidence>
<evidence type="ECO:0000313" key="2">
    <source>
        <dbReference type="Proteomes" id="UP001500575"/>
    </source>
</evidence>
<evidence type="ECO:0000313" key="1">
    <source>
        <dbReference type="EMBL" id="GAA2113568.1"/>
    </source>
</evidence>
<name>A0ABN2XP74_9ACTN</name>
<protein>
    <recommendedName>
        <fullName evidence="3">Amidohydrolase-related domain-containing protein</fullName>
    </recommendedName>
</protein>
<dbReference type="RefSeq" id="WP_344301570.1">
    <property type="nucleotide sequence ID" value="NZ_BAAAQQ010000001.1"/>
</dbReference>
<dbReference type="Proteomes" id="UP001500575">
    <property type="component" value="Unassembled WGS sequence"/>
</dbReference>
<dbReference type="InterPro" id="IPR032466">
    <property type="entry name" value="Metal_Hydrolase"/>
</dbReference>
<dbReference type="SUPFAM" id="SSF51556">
    <property type="entry name" value="Metallo-dependent hydrolases"/>
    <property type="match status" value="1"/>
</dbReference>
<reference evidence="1 2" key="1">
    <citation type="journal article" date="2019" name="Int. J. Syst. Evol. Microbiol.">
        <title>The Global Catalogue of Microorganisms (GCM) 10K type strain sequencing project: providing services to taxonomists for standard genome sequencing and annotation.</title>
        <authorList>
            <consortium name="The Broad Institute Genomics Platform"/>
            <consortium name="The Broad Institute Genome Sequencing Center for Infectious Disease"/>
            <person name="Wu L."/>
            <person name="Ma J."/>
        </authorList>
    </citation>
    <scope>NUCLEOTIDE SEQUENCE [LARGE SCALE GENOMIC DNA]</scope>
    <source>
        <strain evidence="1 2">JCM 16021</strain>
    </source>
</reference>
<dbReference type="EMBL" id="BAAAQQ010000001">
    <property type="protein sequence ID" value="GAA2113568.1"/>
    <property type="molecule type" value="Genomic_DNA"/>
</dbReference>
<sequence length="296" mass="31207">MLTLEGVIDLHVHAAPELFARVGDAITMAEAARNVGMAGLLLKAHHESTVTRAYYASKVVDGIDLYGGLVLNEFVGGFNPRAAGAALQQGARMIWGPTMHAAHHVDHFGKGTYGVGHMTLAPELASPGISCLAADGSLRAEMRSIIEQAAKADVTIATGHLGPADVRALVAECAVQGVRCLLTHVYFLDKSEDFLLEMAAQGAFLEVSASVSFPLEHYLLRNDGGGMMLEDVASLVEKVGASQVVISSDCGQIHNSSPTEALRSFLNAAKAVGIPEDDIVTMTRQTPRVLLGLEPA</sequence>
<dbReference type="Pfam" id="PF19799">
    <property type="entry name" value="DUF6282"/>
    <property type="match status" value="1"/>
</dbReference>
<accession>A0ABN2XP74</accession>
<gene>
    <name evidence="1" type="ORF">GCM10009843_01390</name>
</gene>
<dbReference type="InterPro" id="IPR046249">
    <property type="entry name" value="DUF6282"/>
</dbReference>
<organism evidence="1 2">
    <name type="scientific">Nocardioides bigeumensis</name>
    <dbReference type="NCBI Taxonomy" id="433657"/>
    <lineage>
        <taxon>Bacteria</taxon>
        <taxon>Bacillati</taxon>
        <taxon>Actinomycetota</taxon>
        <taxon>Actinomycetes</taxon>
        <taxon>Propionibacteriales</taxon>
        <taxon>Nocardioidaceae</taxon>
        <taxon>Nocardioides</taxon>
    </lineage>
</organism>
<comment type="caution">
    <text evidence="1">The sequence shown here is derived from an EMBL/GenBank/DDBJ whole genome shotgun (WGS) entry which is preliminary data.</text>
</comment>